<proteinExistence type="predicted"/>
<evidence type="ECO:0000256" key="3">
    <source>
        <dbReference type="ARBA" id="ARBA00022729"/>
    </source>
</evidence>
<evidence type="ECO:0000313" key="6">
    <source>
        <dbReference type="Proteomes" id="UP000324376"/>
    </source>
</evidence>
<gene>
    <name evidence="5" type="ORF">BD809_105161</name>
</gene>
<evidence type="ECO:0000256" key="1">
    <source>
        <dbReference type="ARBA" id="ARBA00003989"/>
    </source>
</evidence>
<evidence type="ECO:0000256" key="2">
    <source>
        <dbReference type="ARBA" id="ARBA00014024"/>
    </source>
</evidence>
<evidence type="ECO:0000313" key="5">
    <source>
        <dbReference type="EMBL" id="TYP73573.1"/>
    </source>
</evidence>
<dbReference type="Pfam" id="PF10627">
    <property type="entry name" value="CsgE"/>
    <property type="match status" value="1"/>
</dbReference>
<dbReference type="Proteomes" id="UP000324376">
    <property type="component" value="Unassembled WGS sequence"/>
</dbReference>
<feature type="chain" id="PRO_5024407989" description="Curli production assembly/transport component CsgE" evidence="4">
    <location>
        <begin position="20"/>
        <end position="244"/>
    </location>
</feature>
<comment type="function">
    <text evidence="1">May be involved in the biogenesis of curli organelles.</text>
</comment>
<protein>
    <recommendedName>
        <fullName evidence="2">Curli production assembly/transport component CsgE</fullName>
    </recommendedName>
</protein>
<dbReference type="InterPro" id="IPR047726">
    <property type="entry name" value="CsgH_dom"/>
</dbReference>
<feature type="signal peptide" evidence="4">
    <location>
        <begin position="1"/>
        <end position="19"/>
    </location>
</feature>
<dbReference type="EMBL" id="VNHU01000005">
    <property type="protein sequence ID" value="TYP73573.1"/>
    <property type="molecule type" value="Genomic_DNA"/>
</dbReference>
<organism evidence="5 6">
    <name type="scientific">Aquimarina intermedia</name>
    <dbReference type="NCBI Taxonomy" id="350814"/>
    <lineage>
        <taxon>Bacteria</taxon>
        <taxon>Pseudomonadati</taxon>
        <taxon>Bacteroidota</taxon>
        <taxon>Flavobacteriia</taxon>
        <taxon>Flavobacteriales</taxon>
        <taxon>Flavobacteriaceae</taxon>
        <taxon>Aquimarina</taxon>
    </lineage>
</organism>
<dbReference type="Gene3D" id="2.60.40.2420">
    <property type="match status" value="1"/>
</dbReference>
<comment type="caution">
    <text evidence="5">The sequence shown here is derived from an EMBL/GenBank/DDBJ whole genome shotgun (WGS) entry which is preliminary data.</text>
</comment>
<dbReference type="NCBIfam" id="NF041112">
    <property type="entry name" value="chap_CsgH_alph"/>
    <property type="match status" value="1"/>
</dbReference>
<dbReference type="RefSeq" id="WP_148782676.1">
    <property type="nucleotide sequence ID" value="NZ_VNHU01000005.1"/>
</dbReference>
<accession>A0A5S5C6H1</accession>
<dbReference type="AlphaFoldDB" id="A0A5S5C6H1"/>
<sequence>MKPKGILLFVFLLSISINAQKKISNDVVAKIKLEQIDDIITIQATATNTTEVLKTLKYTLTVFRTTPSNNKSKNSQEGRFTLEASEYKELSQTSINKEERDHLVIMLLISSDQGIIATDRLEINGTSNAEQSNKNPKNNPNDGIELKGIVVEETKTKPGKDFYDFFYSTYSLNQINGNKIVKVVENLSFGRSTIIKVTIEDNTIFEFLGKPDLEYLEQMSNTAVRKVYRYFQDLKEQKENIFQY</sequence>
<evidence type="ECO:0000256" key="4">
    <source>
        <dbReference type="SAM" id="SignalP"/>
    </source>
</evidence>
<name>A0A5S5C6H1_9FLAO</name>
<keyword evidence="3 4" id="KW-0732">Signal</keyword>
<keyword evidence="6" id="KW-1185">Reference proteome</keyword>
<dbReference type="OrthoDB" id="1524955at2"/>
<dbReference type="InterPro" id="IPR053722">
    <property type="entry name" value="Curli_assembly_CsgC/AgfC"/>
</dbReference>
<dbReference type="InterPro" id="IPR018900">
    <property type="entry name" value="Curli_CsgE"/>
</dbReference>
<reference evidence="5 6" key="1">
    <citation type="submission" date="2019-07" db="EMBL/GenBank/DDBJ databases">
        <title>Genomic Encyclopedia of Archaeal and Bacterial Type Strains, Phase II (KMG-II): from individual species to whole genera.</title>
        <authorList>
            <person name="Goeker M."/>
        </authorList>
    </citation>
    <scope>NUCLEOTIDE SEQUENCE [LARGE SCALE GENOMIC DNA]</scope>
    <source>
        <strain evidence="5 6">DSM 17527</strain>
    </source>
</reference>